<proteinExistence type="inferred from homology"/>
<dbReference type="PROSITE" id="PS00699">
    <property type="entry name" value="NITROGENASE_1_1"/>
    <property type="match status" value="1"/>
</dbReference>
<accession>A0A2S6GHI7</accession>
<evidence type="ECO:0000256" key="6">
    <source>
        <dbReference type="RuleBase" id="RU004021"/>
    </source>
</evidence>
<sequence>MADILKRNKALSVNPLKASQPIGGSLATLGFNRAMPMLHGSQGCTAFAKVFFVRHFREPIPLQSTAMDQGSSVMGADENVVEGIKTIAEKSRPALITILTTGLAETQGADVHRNVREFREANPEFADVAVVAVNTPDFTGSVETGFAATLTEIIRALVPDAKEAGTYPGKRKRQVNVLVNYMLTPGDLEALRDIFEQFQLRPVFVPDISDSLDGCLTDEDFSPVTIGGTLISEMATLGDALATVVIGPSLAKAAELLEQKTGVPTYALDHLYGLKANDALMSALAEISGHDVPERIERQRSQLQDAMLDTHFMLGQLRIAIAADADLLNAFVDQVQEMGSEVVAAVTSCNVPLLSRIPVASIKIGDLEDMELIGKANKVQLVIGNSHAVDTAERLGTPILRAGFPLYDIIGGYQKTWIGYRGSRQTLFDLANLVINYSHEEIPVYRSVYAQKPAGELTGLNSSKALSCH</sequence>
<dbReference type="InterPro" id="IPR000318">
    <property type="entry name" value="Nase_comp1_CS"/>
</dbReference>
<dbReference type="Pfam" id="PF00148">
    <property type="entry name" value="Oxidored_nitro"/>
    <property type="match status" value="1"/>
</dbReference>
<comment type="function">
    <text evidence="1">This protein may play a role in the biosynthesis of the prosthetic group of nitrogenase (FeMo cofactor).</text>
</comment>
<dbReference type="InterPro" id="IPR005975">
    <property type="entry name" value="Nase_Mo-Fe_CF"/>
</dbReference>
<dbReference type="InterPro" id="IPR050152">
    <property type="entry name" value="ChlB/BchB/BchZ"/>
</dbReference>
<organism evidence="8 9">
    <name type="scientific">Methylobacter tundripaludum</name>
    <dbReference type="NCBI Taxonomy" id="173365"/>
    <lineage>
        <taxon>Bacteria</taxon>
        <taxon>Pseudomonadati</taxon>
        <taxon>Pseudomonadota</taxon>
        <taxon>Gammaproteobacteria</taxon>
        <taxon>Methylococcales</taxon>
        <taxon>Methylococcaceae</taxon>
        <taxon>Methylobacter</taxon>
    </lineage>
</organism>
<evidence type="ECO:0000256" key="3">
    <source>
        <dbReference type="ARBA" id="ARBA00011002"/>
    </source>
</evidence>
<keyword evidence="9" id="KW-1185">Reference proteome</keyword>
<dbReference type="Gene3D" id="6.10.250.1090">
    <property type="match status" value="1"/>
</dbReference>
<comment type="similarity">
    <text evidence="3 6">Belongs to the NifD/NifK/NifE/NifN family.</text>
</comment>
<dbReference type="NCBIfam" id="TIGR01285">
    <property type="entry name" value="nifN"/>
    <property type="match status" value="1"/>
</dbReference>
<feature type="domain" description="Nitrogenase/oxidoreductase component 1" evidence="7">
    <location>
        <begin position="19"/>
        <end position="434"/>
    </location>
</feature>
<name>A0A2S6GHI7_9GAMM</name>
<dbReference type="InterPro" id="IPR000510">
    <property type="entry name" value="Nase/OxRdtase_comp1"/>
</dbReference>
<evidence type="ECO:0000259" key="7">
    <source>
        <dbReference type="Pfam" id="PF00148"/>
    </source>
</evidence>
<dbReference type="Gene3D" id="3.40.50.1980">
    <property type="entry name" value="Nitrogenase molybdenum iron protein domain"/>
    <property type="match status" value="3"/>
</dbReference>
<evidence type="ECO:0000313" key="9">
    <source>
        <dbReference type="Proteomes" id="UP000238071"/>
    </source>
</evidence>
<dbReference type="AlphaFoldDB" id="A0A2S6GHI7"/>
<dbReference type="Proteomes" id="UP000238071">
    <property type="component" value="Unassembled WGS sequence"/>
</dbReference>
<dbReference type="CDD" id="cd01966">
    <property type="entry name" value="Nitrogenase_NifN_1"/>
    <property type="match status" value="1"/>
</dbReference>
<dbReference type="GO" id="GO:0016163">
    <property type="term" value="F:nitrogenase activity"/>
    <property type="evidence" value="ECO:0007669"/>
    <property type="project" value="InterPro"/>
</dbReference>
<dbReference type="UniPathway" id="UPA00782"/>
<evidence type="ECO:0000256" key="4">
    <source>
        <dbReference type="ARBA" id="ARBA00013282"/>
    </source>
</evidence>
<dbReference type="PANTHER" id="PTHR33712">
    <property type="entry name" value="LIGHT-INDEPENDENT PROTOCHLOROPHYLLIDE REDUCTASE SUBUNIT B"/>
    <property type="match status" value="1"/>
</dbReference>
<reference evidence="8 9" key="1">
    <citation type="submission" date="2018-02" db="EMBL/GenBank/DDBJ databases">
        <title>Subsurface microbial communities from deep shales in Ohio and West Virginia, USA.</title>
        <authorList>
            <person name="Wrighton K."/>
        </authorList>
    </citation>
    <scope>NUCLEOTIDE SEQUENCE [LARGE SCALE GENOMIC DNA]</scope>
    <source>
        <strain evidence="8 9">OWC-G53F</strain>
    </source>
</reference>
<comment type="pathway">
    <text evidence="2">Cofactor biosynthesis; Fe-Mo cofactor biosynthesis.</text>
</comment>
<dbReference type="GO" id="GO:0065003">
    <property type="term" value="P:protein-containing complex assembly"/>
    <property type="evidence" value="ECO:0007669"/>
    <property type="project" value="InterPro"/>
</dbReference>
<dbReference type="PANTHER" id="PTHR33712:SF7">
    <property type="entry name" value="LIGHT-INDEPENDENT PROTOCHLOROPHYLLIDE REDUCTASE SUBUNIT B"/>
    <property type="match status" value="1"/>
</dbReference>
<dbReference type="SUPFAM" id="SSF53807">
    <property type="entry name" value="Helical backbone' metal receptor"/>
    <property type="match status" value="1"/>
</dbReference>
<evidence type="ECO:0000256" key="5">
    <source>
        <dbReference type="ARBA" id="ARBA00023231"/>
    </source>
</evidence>
<evidence type="ECO:0000256" key="2">
    <source>
        <dbReference type="ARBA" id="ARBA00005155"/>
    </source>
</evidence>
<evidence type="ECO:0000256" key="1">
    <source>
        <dbReference type="ARBA" id="ARBA00003171"/>
    </source>
</evidence>
<evidence type="ECO:0000313" key="8">
    <source>
        <dbReference type="EMBL" id="PPK64606.1"/>
    </source>
</evidence>
<keyword evidence="5 6" id="KW-0535">Nitrogen fixation</keyword>
<gene>
    <name evidence="8" type="ORF">B0F88_12525</name>
</gene>
<comment type="caution">
    <text evidence="8">The sequence shown here is derived from an EMBL/GenBank/DDBJ whole genome shotgun (WGS) entry which is preliminary data.</text>
</comment>
<dbReference type="OrthoDB" id="9800746at2"/>
<dbReference type="EMBL" id="PTIY01000025">
    <property type="protein sequence ID" value="PPK64606.1"/>
    <property type="molecule type" value="Genomic_DNA"/>
</dbReference>
<protein>
    <recommendedName>
        <fullName evidence="4">Nitrogenase iron-molybdenum cofactor biosynthesis protein NifN</fullName>
    </recommendedName>
</protein>
<dbReference type="RefSeq" id="WP_104425353.1">
    <property type="nucleotide sequence ID" value="NZ_PTIY01000025.1"/>
</dbReference>